<organism evidence="2 3">
    <name type="scientific">Actinoplanes flavus</name>
    <dbReference type="NCBI Taxonomy" id="2820290"/>
    <lineage>
        <taxon>Bacteria</taxon>
        <taxon>Bacillati</taxon>
        <taxon>Actinomycetota</taxon>
        <taxon>Actinomycetes</taxon>
        <taxon>Micromonosporales</taxon>
        <taxon>Micromonosporaceae</taxon>
        <taxon>Actinoplanes</taxon>
    </lineage>
</organism>
<keyword evidence="3" id="KW-1185">Reference proteome</keyword>
<dbReference type="Proteomes" id="UP000679690">
    <property type="component" value="Unassembled WGS sequence"/>
</dbReference>
<name>A0ABS3UVR6_9ACTN</name>
<proteinExistence type="predicted"/>
<sequence length="81" mass="8535">MSDAQTEYPQNDVDRAQGLISDGQGEFVQERPGGAFDPRAFRPGHPASSPARAEEEAPAAGEPPMTGPRMAPPEEESAKTG</sequence>
<dbReference type="RefSeq" id="WP_208471838.1">
    <property type="nucleotide sequence ID" value="NZ_JAGFNS010000030.1"/>
</dbReference>
<dbReference type="EMBL" id="JAGFNS010000030">
    <property type="protein sequence ID" value="MBO3742641.1"/>
    <property type="molecule type" value="Genomic_DNA"/>
</dbReference>
<comment type="caution">
    <text evidence="2">The sequence shown here is derived from an EMBL/GenBank/DDBJ whole genome shotgun (WGS) entry which is preliminary data.</text>
</comment>
<evidence type="ECO:0000313" key="2">
    <source>
        <dbReference type="EMBL" id="MBO3742641.1"/>
    </source>
</evidence>
<protein>
    <submittedName>
        <fullName evidence="2">Uncharacterized protein</fullName>
    </submittedName>
</protein>
<gene>
    <name evidence="2" type="ORF">J5X75_34535</name>
</gene>
<feature type="region of interest" description="Disordered" evidence="1">
    <location>
        <begin position="1"/>
        <end position="81"/>
    </location>
</feature>
<evidence type="ECO:0000313" key="3">
    <source>
        <dbReference type="Proteomes" id="UP000679690"/>
    </source>
</evidence>
<accession>A0ABS3UVR6</accession>
<evidence type="ECO:0000256" key="1">
    <source>
        <dbReference type="SAM" id="MobiDB-lite"/>
    </source>
</evidence>
<reference evidence="2 3" key="1">
    <citation type="submission" date="2021-03" db="EMBL/GenBank/DDBJ databases">
        <title>Actinoplanes flavus sp. nov., a novel actinomycete isolated from Coconut Palm rhizosphere soil.</title>
        <authorList>
            <person name="Luo X."/>
        </authorList>
    </citation>
    <scope>NUCLEOTIDE SEQUENCE [LARGE SCALE GENOMIC DNA]</scope>
    <source>
        <strain evidence="2 3">NEAU-H7</strain>
    </source>
</reference>